<organism evidence="2 3">
    <name type="scientific">Melittangium boletus DSM 14713</name>
    <dbReference type="NCBI Taxonomy" id="1294270"/>
    <lineage>
        <taxon>Bacteria</taxon>
        <taxon>Pseudomonadati</taxon>
        <taxon>Myxococcota</taxon>
        <taxon>Myxococcia</taxon>
        <taxon>Myxococcales</taxon>
        <taxon>Cystobacterineae</taxon>
        <taxon>Archangiaceae</taxon>
        <taxon>Melittangium</taxon>
    </lineage>
</organism>
<dbReference type="KEGG" id="mbd:MEBOL_002708"/>
<feature type="region of interest" description="Disordered" evidence="1">
    <location>
        <begin position="1"/>
        <end position="98"/>
    </location>
</feature>
<name>A0A250IBN9_9BACT</name>
<dbReference type="Proteomes" id="UP000217289">
    <property type="component" value="Chromosome"/>
</dbReference>
<dbReference type="RefSeq" id="WP_157774938.1">
    <property type="nucleotide sequence ID" value="NZ_CP022163.1"/>
</dbReference>
<sequence length="199" mass="21836">MPRLPSLSTPKLTAPSLSTPRSPTAPQRPISNRPTPAQNPVQSTPRGPGRDSFEPRSGGPSTSQPRTSPPPADNDGWETVSSKKKPSGPKTFDPDRRFNQSLTEIDNKLSSSAAGKGDMYGTVNVQKSDLSRLHGDLRNRYHGQQVPGYPNERYYVTNQSAQRKGGGFNITSHEFNKNGVDTTIRDSTKTRFNIHILPQ</sequence>
<dbReference type="AlphaFoldDB" id="A0A250IBN9"/>
<reference evidence="2 3" key="1">
    <citation type="submission" date="2017-06" db="EMBL/GenBank/DDBJ databases">
        <authorList>
            <person name="Kim H.J."/>
            <person name="Triplett B.A."/>
        </authorList>
    </citation>
    <scope>NUCLEOTIDE SEQUENCE [LARGE SCALE GENOMIC DNA]</scope>
    <source>
        <strain evidence="2 3">DSM 14713</strain>
    </source>
</reference>
<accession>A0A250IBN9</accession>
<feature type="compositionally biased region" description="Polar residues" evidence="1">
    <location>
        <begin position="1"/>
        <end position="45"/>
    </location>
</feature>
<gene>
    <name evidence="2" type="ORF">MEBOL_002708</name>
</gene>
<protein>
    <submittedName>
        <fullName evidence="2">Uncharacterized protein</fullName>
    </submittedName>
</protein>
<dbReference type="OrthoDB" id="9903704at2"/>
<evidence type="ECO:0000313" key="2">
    <source>
        <dbReference type="EMBL" id="ATB29259.1"/>
    </source>
</evidence>
<dbReference type="EMBL" id="CP022163">
    <property type="protein sequence ID" value="ATB29259.1"/>
    <property type="molecule type" value="Genomic_DNA"/>
</dbReference>
<evidence type="ECO:0000313" key="3">
    <source>
        <dbReference type="Proteomes" id="UP000217289"/>
    </source>
</evidence>
<proteinExistence type="predicted"/>
<keyword evidence="3" id="KW-1185">Reference proteome</keyword>
<evidence type="ECO:0000256" key="1">
    <source>
        <dbReference type="SAM" id="MobiDB-lite"/>
    </source>
</evidence>
<feature type="compositionally biased region" description="Low complexity" evidence="1">
    <location>
        <begin position="57"/>
        <end position="66"/>
    </location>
</feature>